<protein>
    <recommendedName>
        <fullName evidence="7">Ribosomal protein L17</fullName>
    </recommendedName>
</protein>
<dbReference type="GeneID" id="5894595"/>
<comment type="similarity">
    <text evidence="1 4">Belongs to the bacterial ribosomal protein bL17 family.</text>
</comment>
<dbReference type="FunCoup" id="A9V9A1">
    <property type="interactions" value="1132"/>
</dbReference>
<evidence type="ECO:0000256" key="1">
    <source>
        <dbReference type="ARBA" id="ARBA00008777"/>
    </source>
</evidence>
<dbReference type="RefSeq" id="XP_001749372.1">
    <property type="nucleotide sequence ID" value="XM_001749320.1"/>
</dbReference>
<dbReference type="PROSITE" id="PS01167">
    <property type="entry name" value="RIBOSOMAL_L17"/>
    <property type="match status" value="1"/>
</dbReference>
<dbReference type="SUPFAM" id="SSF64263">
    <property type="entry name" value="Prokaryotic ribosomal protein L17"/>
    <property type="match status" value="1"/>
</dbReference>
<dbReference type="GO" id="GO:0006412">
    <property type="term" value="P:translation"/>
    <property type="evidence" value="ECO:0007669"/>
    <property type="project" value="InterPro"/>
</dbReference>
<organism evidence="5 6">
    <name type="scientific">Monosiga brevicollis</name>
    <name type="common">Choanoflagellate</name>
    <dbReference type="NCBI Taxonomy" id="81824"/>
    <lineage>
        <taxon>Eukaryota</taxon>
        <taxon>Choanoflagellata</taxon>
        <taxon>Craspedida</taxon>
        <taxon>Salpingoecidae</taxon>
        <taxon>Monosiga</taxon>
    </lineage>
</organism>
<keyword evidence="2 4" id="KW-0689">Ribosomal protein</keyword>
<dbReference type="NCBIfam" id="TIGR00059">
    <property type="entry name" value="L17"/>
    <property type="match status" value="1"/>
</dbReference>
<dbReference type="GO" id="GO:0005762">
    <property type="term" value="C:mitochondrial large ribosomal subunit"/>
    <property type="evidence" value="ECO:0000318"/>
    <property type="project" value="GO_Central"/>
</dbReference>
<dbReference type="InterPro" id="IPR000456">
    <property type="entry name" value="Ribosomal_bL17"/>
</dbReference>
<dbReference type="eggNOG" id="KOG3280">
    <property type="taxonomic scope" value="Eukaryota"/>
</dbReference>
<dbReference type="PANTHER" id="PTHR14413:SF16">
    <property type="entry name" value="LARGE RIBOSOMAL SUBUNIT PROTEIN BL17M"/>
    <property type="match status" value="1"/>
</dbReference>
<dbReference type="HAMAP" id="MF_01368">
    <property type="entry name" value="Ribosomal_bL17"/>
    <property type="match status" value="1"/>
</dbReference>
<evidence type="ECO:0000256" key="3">
    <source>
        <dbReference type="ARBA" id="ARBA00023274"/>
    </source>
</evidence>
<dbReference type="Pfam" id="PF01196">
    <property type="entry name" value="Ribosomal_L17"/>
    <property type="match status" value="1"/>
</dbReference>
<evidence type="ECO:0000256" key="2">
    <source>
        <dbReference type="ARBA" id="ARBA00022980"/>
    </source>
</evidence>
<dbReference type="GO" id="GO:0003735">
    <property type="term" value="F:structural constituent of ribosome"/>
    <property type="evidence" value="ECO:0000318"/>
    <property type="project" value="GO_Central"/>
</dbReference>
<dbReference type="Proteomes" id="UP000001357">
    <property type="component" value="Unassembled WGS sequence"/>
</dbReference>
<dbReference type="EMBL" id="CH991570">
    <property type="protein sequence ID" value="EDQ85893.1"/>
    <property type="molecule type" value="Genomic_DNA"/>
</dbReference>
<proteinExistence type="inferred from homology"/>
<evidence type="ECO:0000313" key="6">
    <source>
        <dbReference type="Proteomes" id="UP000001357"/>
    </source>
</evidence>
<accession>A9V9A1</accession>
<sequence>MRHGKAFRRLGRGSAHRRALLRNLTDSLIRHERIKTTLAKAKELRRPAEQLITLAKKNTPHADRSIQSFLFDQSLKTKLKDELAKRFADRPGGYTRIMKAGFRKPDSAQVAYIEYVDNSLPKLKLTAEDLGVSCLLRPQIRRPPYVEFIILLTLLVPFSFPTA</sequence>
<keyword evidence="6" id="KW-1185">Reference proteome</keyword>
<dbReference type="KEGG" id="mbr:MONBRDRAFT_28862"/>
<dbReference type="OMA" id="EHKRINT"/>
<evidence type="ECO:0000256" key="4">
    <source>
        <dbReference type="RuleBase" id="RU000660"/>
    </source>
</evidence>
<dbReference type="STRING" id="81824.A9V9A1"/>
<keyword evidence="3 4" id="KW-0687">Ribonucleoprotein</keyword>
<dbReference type="InParanoid" id="A9V9A1"/>
<dbReference type="PANTHER" id="PTHR14413">
    <property type="entry name" value="RIBOSOMAL PROTEIN L17"/>
    <property type="match status" value="1"/>
</dbReference>
<dbReference type="Gene3D" id="3.90.1030.10">
    <property type="entry name" value="Ribosomal protein L17"/>
    <property type="match status" value="1"/>
</dbReference>
<evidence type="ECO:0000313" key="5">
    <source>
        <dbReference type="EMBL" id="EDQ85893.1"/>
    </source>
</evidence>
<reference evidence="5 6" key="1">
    <citation type="journal article" date="2008" name="Nature">
        <title>The genome of the choanoflagellate Monosiga brevicollis and the origin of metazoans.</title>
        <authorList>
            <consortium name="JGI Sequencing"/>
            <person name="King N."/>
            <person name="Westbrook M.J."/>
            <person name="Young S.L."/>
            <person name="Kuo A."/>
            <person name="Abedin M."/>
            <person name="Chapman J."/>
            <person name="Fairclough S."/>
            <person name="Hellsten U."/>
            <person name="Isogai Y."/>
            <person name="Letunic I."/>
            <person name="Marr M."/>
            <person name="Pincus D."/>
            <person name="Putnam N."/>
            <person name="Rokas A."/>
            <person name="Wright K.J."/>
            <person name="Zuzow R."/>
            <person name="Dirks W."/>
            <person name="Good M."/>
            <person name="Goodstein D."/>
            <person name="Lemons D."/>
            <person name="Li W."/>
            <person name="Lyons J.B."/>
            <person name="Morris A."/>
            <person name="Nichols S."/>
            <person name="Richter D.J."/>
            <person name="Salamov A."/>
            <person name="Bork P."/>
            <person name="Lim W.A."/>
            <person name="Manning G."/>
            <person name="Miller W.T."/>
            <person name="McGinnis W."/>
            <person name="Shapiro H."/>
            <person name="Tjian R."/>
            <person name="Grigoriev I.V."/>
            <person name="Rokhsar D."/>
        </authorList>
    </citation>
    <scope>NUCLEOTIDE SEQUENCE [LARGE SCALE GENOMIC DNA]</scope>
    <source>
        <strain evidence="6">MX1 / ATCC 50154</strain>
    </source>
</reference>
<evidence type="ECO:0008006" key="7">
    <source>
        <dbReference type="Google" id="ProtNLM"/>
    </source>
</evidence>
<dbReference type="AlphaFoldDB" id="A9V9A1"/>
<dbReference type="InterPro" id="IPR047859">
    <property type="entry name" value="Ribosomal_bL17_CS"/>
</dbReference>
<name>A9V9A1_MONBE</name>
<gene>
    <name evidence="5" type="ORF">MONBRDRAFT_28862</name>
</gene>
<dbReference type="InterPro" id="IPR036373">
    <property type="entry name" value="Ribosomal_bL17_sf"/>
</dbReference>